<feature type="coiled-coil region" evidence="1">
    <location>
        <begin position="730"/>
        <end position="792"/>
    </location>
</feature>
<evidence type="ECO:0000313" key="4">
    <source>
        <dbReference type="EMBL" id="PWN20838.1"/>
    </source>
</evidence>
<sequence length="850" mass="91900">MRDEDEWTDDEVDYQNYRSSTGSDSVNRFPRSPSPSSSPSTSPKPYRGRLQEHFSWAVSPNTIDRALRSTQPSRLRHQASSESAAPSTRGRLASDPAPAEVSTIAFHFSIGEDDDSDEEENPFEPQSQAQSTSTRTRSGRPSPLAPLSVQTRRLAPSSTNSSPLLALLSLPLPSYAPLTPPGHQLQESGPNSPSLALSNAEEEQSNHECGTSEHSASSPVFIRDQPLSATLRRLGARRKSQKLEQPVEEEAGEEDCIFASEQRRAFSSGRFDPRPAGFGGGPVPQSRSGVVSTAPRGVPLATVQKDDVPEKLAEMLVNGRGRSESSATAVPSLNWYAPSSSLLDAKQQEVGQDPRGRSVSGTDDSRADSRNLLRPPRDTSRWTRLADGWGGLLPPRDWFSSRTLGPLRSPSVPVPSADTQATSKERSGDVGESDDIASDGRGHPAAKHTKKHKSLLLTKLRRIAEDAPPLPKERPAPSRKKTTSDSTSNGNGNTTSDWEDVWVPEAEGGPTHQLVQHLMQPLVHPEIPTEGSTDSRAQRRVRFASFLPTLKQATRMPLYPPLAERDRSYAQSEEEHEEEQEERKEEDYRKWDEDQREYLPRYGAAAALRQEKQSRKKPATTHKTLRPFSLNKSKPGSTDTRDKDIELGVYPFASSSCASSQRYPRKNGPYTRSTHLLRRRIMGVLLPAGASRPLLLSLLLFLLLLAGTTIGLSLGLIASKKSLRTARTALSPLEGQISTLQSQAEALNEQITSLNAQVATLNSEEDDLKTQLASAKAEEAKSEEALKTLAAKVSSALDAASLSSTSTSGSGSGSATTASPTSATTASTGNATTSATNATTASATMTASAR</sequence>
<evidence type="ECO:0000256" key="2">
    <source>
        <dbReference type="SAM" id="MobiDB-lite"/>
    </source>
</evidence>
<feature type="compositionally biased region" description="Acidic residues" evidence="2">
    <location>
        <begin position="246"/>
        <end position="256"/>
    </location>
</feature>
<evidence type="ECO:0000256" key="1">
    <source>
        <dbReference type="SAM" id="Coils"/>
    </source>
</evidence>
<feature type="compositionally biased region" description="Acidic residues" evidence="2">
    <location>
        <begin position="1"/>
        <end position="13"/>
    </location>
</feature>
<evidence type="ECO:0000313" key="5">
    <source>
        <dbReference type="Proteomes" id="UP000245942"/>
    </source>
</evidence>
<feature type="compositionally biased region" description="Basic and acidic residues" evidence="2">
    <location>
        <begin position="581"/>
        <end position="591"/>
    </location>
</feature>
<gene>
    <name evidence="4" type="ORF">BCV69DRAFT_283051</name>
</gene>
<feature type="compositionally biased region" description="Polar residues" evidence="2">
    <location>
        <begin position="484"/>
        <end position="496"/>
    </location>
</feature>
<feature type="compositionally biased region" description="Polar residues" evidence="2">
    <location>
        <begin position="16"/>
        <end position="26"/>
    </location>
</feature>
<feature type="compositionally biased region" description="Basic residues" evidence="2">
    <location>
        <begin position="614"/>
        <end position="625"/>
    </location>
</feature>
<evidence type="ECO:0000256" key="3">
    <source>
        <dbReference type="SAM" id="Phobius"/>
    </source>
</evidence>
<keyword evidence="3" id="KW-0812">Transmembrane</keyword>
<dbReference type="RefSeq" id="XP_025347998.1">
    <property type="nucleotide sequence ID" value="XM_025492569.1"/>
</dbReference>
<keyword evidence="3" id="KW-1133">Transmembrane helix</keyword>
<feature type="compositionally biased region" description="Low complexity" evidence="2">
    <location>
        <begin position="154"/>
        <end position="177"/>
    </location>
</feature>
<reference evidence="4 5" key="1">
    <citation type="journal article" date="2018" name="Mol. Biol. Evol.">
        <title>Broad Genomic Sampling Reveals a Smut Pathogenic Ancestry of the Fungal Clade Ustilaginomycotina.</title>
        <authorList>
            <person name="Kijpornyongpan T."/>
            <person name="Mondo S.J."/>
            <person name="Barry K."/>
            <person name="Sandor L."/>
            <person name="Lee J."/>
            <person name="Lipzen A."/>
            <person name="Pangilinan J."/>
            <person name="LaButti K."/>
            <person name="Hainaut M."/>
            <person name="Henrissat B."/>
            <person name="Grigoriev I.V."/>
            <person name="Spatafora J.W."/>
            <person name="Aime M.C."/>
        </authorList>
    </citation>
    <scope>NUCLEOTIDE SEQUENCE [LARGE SCALE GENOMIC DNA]</scope>
    <source>
        <strain evidence="4 5">MCA 4718</strain>
    </source>
</reference>
<feature type="compositionally biased region" description="Polar residues" evidence="2">
    <location>
        <begin position="58"/>
        <end position="86"/>
    </location>
</feature>
<feature type="compositionally biased region" description="Polar residues" evidence="2">
    <location>
        <begin position="185"/>
        <end position="197"/>
    </location>
</feature>
<organism evidence="4 5">
    <name type="scientific">Pseudomicrostroma glucosiphilum</name>
    <dbReference type="NCBI Taxonomy" id="1684307"/>
    <lineage>
        <taxon>Eukaryota</taxon>
        <taxon>Fungi</taxon>
        <taxon>Dikarya</taxon>
        <taxon>Basidiomycota</taxon>
        <taxon>Ustilaginomycotina</taxon>
        <taxon>Exobasidiomycetes</taxon>
        <taxon>Microstromatales</taxon>
        <taxon>Microstromatales incertae sedis</taxon>
        <taxon>Pseudomicrostroma</taxon>
    </lineage>
</organism>
<dbReference type="Proteomes" id="UP000245942">
    <property type="component" value="Unassembled WGS sequence"/>
</dbReference>
<proteinExistence type="predicted"/>
<feature type="region of interest" description="Disordered" evidence="2">
    <location>
        <begin position="555"/>
        <end position="591"/>
    </location>
</feature>
<feature type="compositionally biased region" description="Low complexity" evidence="2">
    <location>
        <begin position="125"/>
        <end position="142"/>
    </location>
</feature>
<dbReference type="GeneID" id="37014303"/>
<feature type="compositionally biased region" description="Basic residues" evidence="2">
    <location>
        <begin position="444"/>
        <end position="454"/>
    </location>
</feature>
<dbReference type="AlphaFoldDB" id="A0A316U7M5"/>
<name>A0A316U7M5_9BASI</name>
<feature type="region of interest" description="Disordered" evidence="2">
    <location>
        <begin position="1"/>
        <end position="306"/>
    </location>
</feature>
<feature type="compositionally biased region" description="Low complexity" evidence="2">
    <location>
        <begin position="30"/>
        <end position="45"/>
    </location>
</feature>
<feature type="compositionally biased region" description="Polar residues" evidence="2">
    <location>
        <begin position="207"/>
        <end position="218"/>
    </location>
</feature>
<feature type="transmembrane region" description="Helical" evidence="3">
    <location>
        <begin position="694"/>
        <end position="717"/>
    </location>
</feature>
<dbReference type="EMBL" id="KZ819327">
    <property type="protein sequence ID" value="PWN20838.1"/>
    <property type="molecule type" value="Genomic_DNA"/>
</dbReference>
<feature type="compositionally biased region" description="Acidic residues" evidence="2">
    <location>
        <begin position="111"/>
        <end position="122"/>
    </location>
</feature>
<keyword evidence="3" id="KW-0472">Membrane</keyword>
<dbReference type="Gene3D" id="1.20.5.340">
    <property type="match status" value="1"/>
</dbReference>
<feature type="compositionally biased region" description="Basic and acidic residues" evidence="2">
    <location>
        <begin position="363"/>
        <end position="381"/>
    </location>
</feature>
<keyword evidence="1" id="KW-0175">Coiled coil</keyword>
<accession>A0A316U7M5</accession>
<feature type="region of interest" description="Disordered" evidence="2">
    <location>
        <begin position="802"/>
        <end position="850"/>
    </location>
</feature>
<protein>
    <submittedName>
        <fullName evidence="4">Uncharacterized protein</fullName>
    </submittedName>
</protein>
<feature type="region of interest" description="Disordered" evidence="2">
    <location>
        <begin position="606"/>
        <end position="643"/>
    </location>
</feature>
<keyword evidence="5" id="KW-1185">Reference proteome</keyword>
<feature type="region of interest" description="Disordered" evidence="2">
    <location>
        <begin position="344"/>
        <end position="499"/>
    </location>
</feature>